<evidence type="ECO:0000313" key="1">
    <source>
        <dbReference type="EMBL" id="MEM0575432.1"/>
    </source>
</evidence>
<dbReference type="EMBL" id="JBCGDP010000002">
    <property type="protein sequence ID" value="MEM0575432.1"/>
    <property type="molecule type" value="Genomic_DNA"/>
</dbReference>
<protein>
    <recommendedName>
        <fullName evidence="3">Bacteriocin-type signal sequence-containing protein</fullName>
    </recommendedName>
</protein>
<sequence>MLKNILKLKGAQELTKNEQKSISGAGLLTCFGHEIVICCPDSEICACAPIGTPCMLN</sequence>
<organism evidence="1 2">
    <name type="scientific">Flavobacterium polysaccharolyticum</name>
    <dbReference type="NCBI Taxonomy" id="3133148"/>
    <lineage>
        <taxon>Bacteria</taxon>
        <taxon>Pseudomonadati</taxon>
        <taxon>Bacteroidota</taxon>
        <taxon>Flavobacteriia</taxon>
        <taxon>Flavobacteriales</taxon>
        <taxon>Flavobacteriaceae</taxon>
        <taxon>Flavobacterium</taxon>
    </lineage>
</organism>
<gene>
    <name evidence="1" type="ORF">WFZ86_02890</name>
</gene>
<proteinExistence type="predicted"/>
<evidence type="ECO:0000313" key="2">
    <source>
        <dbReference type="Proteomes" id="UP001468798"/>
    </source>
</evidence>
<dbReference type="Proteomes" id="UP001468798">
    <property type="component" value="Unassembled WGS sequence"/>
</dbReference>
<reference evidence="1 2" key="1">
    <citation type="submission" date="2024-03" db="EMBL/GenBank/DDBJ databases">
        <title>Two novel species of the genus Flavobacterium exhibiting potentially degradation of complex polysaccharides.</title>
        <authorList>
            <person name="Lian X."/>
        </authorList>
    </citation>
    <scope>NUCLEOTIDE SEQUENCE [LARGE SCALE GENOMIC DNA]</scope>
    <source>
        <strain evidence="1 2">N6</strain>
    </source>
</reference>
<comment type="caution">
    <text evidence="1">The sequence shown here is derived from an EMBL/GenBank/DDBJ whole genome shotgun (WGS) entry which is preliminary data.</text>
</comment>
<name>A0ABU9NNY5_9FLAO</name>
<accession>A0ABU9NNY5</accession>
<keyword evidence="2" id="KW-1185">Reference proteome</keyword>
<dbReference type="RefSeq" id="WP_342690529.1">
    <property type="nucleotide sequence ID" value="NZ_JBCGDP010000002.1"/>
</dbReference>
<evidence type="ECO:0008006" key="3">
    <source>
        <dbReference type="Google" id="ProtNLM"/>
    </source>
</evidence>